<dbReference type="EMBL" id="JAKJXP020000088">
    <property type="protein sequence ID" value="KAK7747712.1"/>
    <property type="molecule type" value="Genomic_DNA"/>
</dbReference>
<evidence type="ECO:0000256" key="1">
    <source>
        <dbReference type="SAM" id="MobiDB-lite"/>
    </source>
</evidence>
<reference evidence="2 3" key="1">
    <citation type="submission" date="2024-02" db="EMBL/GenBank/DDBJ databases">
        <title>De novo assembly and annotation of 12 fungi associated with fruit tree decline syndrome in Ontario, Canada.</title>
        <authorList>
            <person name="Sulman M."/>
            <person name="Ellouze W."/>
            <person name="Ilyukhin E."/>
        </authorList>
    </citation>
    <scope>NUCLEOTIDE SEQUENCE [LARGE SCALE GENOMIC DNA]</scope>
    <source>
        <strain evidence="2 3">M11/M66-122</strain>
    </source>
</reference>
<protein>
    <recommendedName>
        <fullName evidence="4">PH domain-containing protein</fullName>
    </recommendedName>
</protein>
<dbReference type="Proteomes" id="UP001320420">
    <property type="component" value="Unassembled WGS sequence"/>
</dbReference>
<organism evidence="2 3">
    <name type="scientific">Diatrype stigma</name>
    <dbReference type="NCBI Taxonomy" id="117547"/>
    <lineage>
        <taxon>Eukaryota</taxon>
        <taxon>Fungi</taxon>
        <taxon>Dikarya</taxon>
        <taxon>Ascomycota</taxon>
        <taxon>Pezizomycotina</taxon>
        <taxon>Sordariomycetes</taxon>
        <taxon>Xylariomycetidae</taxon>
        <taxon>Xylariales</taxon>
        <taxon>Diatrypaceae</taxon>
        <taxon>Diatrype</taxon>
    </lineage>
</organism>
<name>A0AAN9UHA2_9PEZI</name>
<evidence type="ECO:0000313" key="2">
    <source>
        <dbReference type="EMBL" id="KAK7747712.1"/>
    </source>
</evidence>
<accession>A0AAN9UHA2</accession>
<dbReference type="AlphaFoldDB" id="A0AAN9UHA2"/>
<sequence>MDAWLATLRKAIQSLGGKKKLSETGKVDAEDDSAESKLRENRRTLVVRDPKRFSQILPGEPSVTPETSPIDAPDVGMGGPQPPIVYDVCRTKDYVHVFRIFPGKLANSSKLLKQQR</sequence>
<evidence type="ECO:0008006" key="4">
    <source>
        <dbReference type="Google" id="ProtNLM"/>
    </source>
</evidence>
<gene>
    <name evidence="2" type="ORF">SLS62_008959</name>
</gene>
<proteinExistence type="predicted"/>
<comment type="caution">
    <text evidence="2">The sequence shown here is derived from an EMBL/GenBank/DDBJ whole genome shotgun (WGS) entry which is preliminary data.</text>
</comment>
<feature type="region of interest" description="Disordered" evidence="1">
    <location>
        <begin position="17"/>
        <end position="37"/>
    </location>
</feature>
<feature type="region of interest" description="Disordered" evidence="1">
    <location>
        <begin position="55"/>
        <end position="78"/>
    </location>
</feature>
<keyword evidence="3" id="KW-1185">Reference proteome</keyword>
<evidence type="ECO:0000313" key="3">
    <source>
        <dbReference type="Proteomes" id="UP001320420"/>
    </source>
</evidence>
<feature type="compositionally biased region" description="Basic and acidic residues" evidence="1">
    <location>
        <begin position="20"/>
        <end position="37"/>
    </location>
</feature>